<organism evidence="3 4">
    <name type="scientific">Flagellimonas spongiicola</name>
    <dbReference type="NCBI Taxonomy" id="2942208"/>
    <lineage>
        <taxon>Bacteria</taxon>
        <taxon>Pseudomonadati</taxon>
        <taxon>Bacteroidota</taxon>
        <taxon>Flavobacteriia</taxon>
        <taxon>Flavobacteriales</taxon>
        <taxon>Flavobacteriaceae</taxon>
        <taxon>Flagellimonas</taxon>
    </lineage>
</organism>
<gene>
    <name evidence="3" type="ORF">M3P19_08150</name>
</gene>
<feature type="domain" description="NadR/Ttd14 AAA" evidence="1">
    <location>
        <begin position="14"/>
        <end position="173"/>
    </location>
</feature>
<dbReference type="PANTHER" id="PTHR37512">
    <property type="entry name" value="TRIFUNCTIONAL NAD BIOSYNTHESIS/REGULATOR PROTEIN NADR"/>
    <property type="match status" value="1"/>
</dbReference>
<dbReference type="Proteomes" id="UP001203607">
    <property type="component" value="Unassembled WGS sequence"/>
</dbReference>
<evidence type="ECO:0000313" key="3">
    <source>
        <dbReference type="EMBL" id="MCL6273977.1"/>
    </source>
</evidence>
<dbReference type="PANTHER" id="PTHR37512:SF1">
    <property type="entry name" value="NADR_TTD14 AAA DOMAIN-CONTAINING PROTEIN"/>
    <property type="match status" value="1"/>
</dbReference>
<keyword evidence="4" id="KW-1185">Reference proteome</keyword>
<evidence type="ECO:0000313" key="4">
    <source>
        <dbReference type="Proteomes" id="UP001203607"/>
    </source>
</evidence>
<dbReference type="RefSeq" id="WP_249657167.1">
    <property type="nucleotide sequence ID" value="NZ_JAMFMA010000002.1"/>
</dbReference>
<dbReference type="InterPro" id="IPR027417">
    <property type="entry name" value="P-loop_NTPase"/>
</dbReference>
<protein>
    <submittedName>
        <fullName evidence="3">DUF4301 family protein</fullName>
    </submittedName>
</protein>
<evidence type="ECO:0000259" key="2">
    <source>
        <dbReference type="Pfam" id="PF14134"/>
    </source>
</evidence>
<dbReference type="SUPFAM" id="SSF53448">
    <property type="entry name" value="Nucleotide-diphospho-sugar transferases"/>
    <property type="match status" value="1"/>
</dbReference>
<dbReference type="SUPFAM" id="SSF52540">
    <property type="entry name" value="P-loop containing nucleoside triphosphate hydrolases"/>
    <property type="match status" value="1"/>
</dbReference>
<dbReference type="InterPro" id="IPR038727">
    <property type="entry name" value="NadR/Ttd14_AAA_dom"/>
</dbReference>
<accession>A0ABT0PRF3</accession>
<dbReference type="Pfam" id="PF14134">
    <property type="entry name" value="DUF4301"/>
    <property type="match status" value="1"/>
</dbReference>
<dbReference type="Gene3D" id="3.40.50.300">
    <property type="entry name" value="P-loop containing nucleotide triphosphate hydrolases"/>
    <property type="match status" value="1"/>
</dbReference>
<dbReference type="InterPro" id="IPR025393">
    <property type="entry name" value="DUF4301"/>
</dbReference>
<feature type="domain" description="DUF4301" evidence="2">
    <location>
        <begin position="193"/>
        <end position="698"/>
    </location>
</feature>
<name>A0ABT0PRF3_9FLAO</name>
<dbReference type="InterPro" id="IPR029044">
    <property type="entry name" value="Nucleotide-diphossugar_trans"/>
</dbReference>
<proteinExistence type="predicted"/>
<sequence length="699" mass="79758">MEEKLRQEPSNLVKVVLFGPESTGKTTLSQQLARHYNSVWVPEYAREYLQNKWNNERKTCEPKDLLPIAYGQMTLENELTKKATDVLICDTDLLETKVYSEAYYLGYCDPLLEKHALENSYHLYFLTYIDTPWEADDLRDRPNERQRMFDYFHDTLKKYDRNFVILKGDKSTRLATAVKHIDKLLNSMTNLNQNDLDQLQKKGISKEKVEQQIETFKAGIPFVDLVKAAVVSDGILRFSESEQEEYVQYFEQSRGNLHLLKFVPASGAASRMFKATFNFLDAFDPSQETLADYFKRTVDSAMESFISSISQFPFYNLIMERIKEKAKNKDEEAYLFVKEMLVDQGLNYGFYPKGLLPFHKYNDISSTPFEEHLKEAALYAKTDGKANLHFTISEQHNAMFKEEQQNSGPRVSAATTTDFNISYSNQKPSTDTIAVDMDNNPFKNNDGSILFRPGGHGALIENLNDQDADIIFIKNIDNVVIDENLEAVANSKKMLAGILKKVQDQAFKYAKLLDGGLIDESTQDAIKSFLEKELNVRFSNDFDGMTTQDRLKLLQDRINRPIRICGMVKNEGEPGGGPFWIKDSAGNVSLQIIESAQIDTSNSAQASILKNSTHFNPVDLVCAVRNYKGEKFDLLQFVDEKQGFITEKTKEGKELKALELPGLWNGAMAYWNTLFVEVPLVTFNPVKTVNDLLKPSHQV</sequence>
<reference evidence="3 4" key="1">
    <citation type="submission" date="2022-05" db="EMBL/GenBank/DDBJ databases">
        <authorList>
            <person name="Park J.-S."/>
        </authorList>
    </citation>
    <scope>NUCLEOTIDE SEQUENCE [LARGE SCALE GENOMIC DNA]</scope>
    <source>
        <strain evidence="3 4">2012CJ35-5</strain>
    </source>
</reference>
<dbReference type="Pfam" id="PF13521">
    <property type="entry name" value="AAA_28"/>
    <property type="match status" value="1"/>
</dbReference>
<evidence type="ECO:0000259" key="1">
    <source>
        <dbReference type="Pfam" id="PF13521"/>
    </source>
</evidence>
<comment type="caution">
    <text evidence="3">The sequence shown here is derived from an EMBL/GenBank/DDBJ whole genome shotgun (WGS) entry which is preliminary data.</text>
</comment>
<dbReference type="EMBL" id="JAMFMA010000002">
    <property type="protein sequence ID" value="MCL6273977.1"/>
    <property type="molecule type" value="Genomic_DNA"/>
</dbReference>
<dbReference type="InterPro" id="IPR052735">
    <property type="entry name" value="NAD_biosynth-regulator"/>
</dbReference>